<feature type="domain" description="YgjP-like metallopeptidase" evidence="1">
    <location>
        <begin position="23"/>
        <end position="241"/>
    </location>
</feature>
<dbReference type="PANTHER" id="PTHR30399:SF1">
    <property type="entry name" value="UTP PYROPHOSPHATASE"/>
    <property type="match status" value="1"/>
</dbReference>
<evidence type="ECO:0000313" key="2">
    <source>
        <dbReference type="EMBL" id="NMP32143.1"/>
    </source>
</evidence>
<dbReference type="InterPro" id="IPR053136">
    <property type="entry name" value="UTP_pyrophosphatase-like"/>
</dbReference>
<dbReference type="EMBL" id="JABBXH010000003">
    <property type="protein sequence ID" value="NMP32143.1"/>
    <property type="molecule type" value="Genomic_DNA"/>
</dbReference>
<dbReference type="Gene3D" id="3.30.2010.10">
    <property type="entry name" value="Metalloproteases ('zincins'), catalytic domain"/>
    <property type="match status" value="1"/>
</dbReference>
<protein>
    <submittedName>
        <fullName evidence="2">M48 family metallopeptidase</fullName>
    </submittedName>
</protein>
<gene>
    <name evidence="2" type="ORF">HII17_11235</name>
</gene>
<dbReference type="AlphaFoldDB" id="A0A7Y0LCP8"/>
<evidence type="ECO:0000259" key="1">
    <source>
        <dbReference type="Pfam" id="PF01863"/>
    </source>
</evidence>
<organism evidence="2 3">
    <name type="scientific">Thalassotalea algicola</name>
    <dbReference type="NCBI Taxonomy" id="2716224"/>
    <lineage>
        <taxon>Bacteria</taxon>
        <taxon>Pseudomonadati</taxon>
        <taxon>Pseudomonadota</taxon>
        <taxon>Gammaproteobacteria</taxon>
        <taxon>Alteromonadales</taxon>
        <taxon>Colwelliaceae</taxon>
        <taxon>Thalassotalea</taxon>
    </lineage>
</organism>
<comment type="caution">
    <text evidence="2">The sequence shown here is derived from an EMBL/GenBank/DDBJ whole genome shotgun (WGS) entry which is preliminary data.</text>
</comment>
<reference evidence="2 3" key="1">
    <citation type="submission" date="2020-04" db="EMBL/GenBank/DDBJ databases">
        <title>Thalassotalea sp. M1531, isolated from the surface of marine red alga.</title>
        <authorList>
            <person name="Pang L."/>
            <person name="Lu D.-C."/>
        </authorList>
    </citation>
    <scope>NUCLEOTIDE SEQUENCE [LARGE SCALE GENOMIC DNA]</scope>
    <source>
        <strain evidence="2 3">M1531</strain>
    </source>
</reference>
<keyword evidence="3" id="KW-1185">Reference proteome</keyword>
<name>A0A7Y0LCP8_9GAMM</name>
<evidence type="ECO:0000313" key="3">
    <source>
        <dbReference type="Proteomes" id="UP000568664"/>
    </source>
</evidence>
<accession>A0A7Y0LCP8</accession>
<dbReference type="Proteomes" id="UP000568664">
    <property type="component" value="Unassembled WGS sequence"/>
</dbReference>
<dbReference type="CDD" id="cd07344">
    <property type="entry name" value="M48_yhfN_like"/>
    <property type="match status" value="1"/>
</dbReference>
<dbReference type="Pfam" id="PF01863">
    <property type="entry name" value="YgjP-like"/>
    <property type="match status" value="1"/>
</dbReference>
<proteinExistence type="predicted"/>
<sequence>MKQVSSSQAEKPPYQLIRSNKRKTLGLQVKKGEVIVRAPFFVEENFIEQFIAQKAAWLNSKIAQQQVAVADAEKYRIADNGVVYFMGLPRRIKLVSGSKALVFINDCYLECVLSSRYLSARIEENQQARLNEKLSNLVDSFYKSHALKMLPSKLDYWQDKTGLSANELVIKKYKARWGSCNSKGVVSLNSWLVACPPSVIDYVIVHELCHLVHLNHSRQFWSLVESFYPQFQQAKMWLKENQYTIAN</sequence>
<dbReference type="InterPro" id="IPR002725">
    <property type="entry name" value="YgjP-like_metallopeptidase"/>
</dbReference>
<dbReference type="RefSeq" id="WP_169075459.1">
    <property type="nucleotide sequence ID" value="NZ_JABBXH010000003.1"/>
</dbReference>
<dbReference type="PANTHER" id="PTHR30399">
    <property type="entry name" value="UNCHARACTERIZED PROTEIN YGJP"/>
    <property type="match status" value="1"/>
</dbReference>